<accession>A0ACC0S002</accession>
<evidence type="ECO:0000313" key="1">
    <source>
        <dbReference type="EMBL" id="KAI9382843.1"/>
    </source>
</evidence>
<dbReference type="Proteomes" id="UP000006729">
    <property type="component" value="Chromosome 14"/>
</dbReference>
<organism evidence="1 2">
    <name type="scientific">Populus trichocarpa</name>
    <name type="common">Western balsam poplar</name>
    <name type="synonym">Populus balsamifera subsp. trichocarpa</name>
    <dbReference type="NCBI Taxonomy" id="3694"/>
    <lineage>
        <taxon>Eukaryota</taxon>
        <taxon>Viridiplantae</taxon>
        <taxon>Streptophyta</taxon>
        <taxon>Embryophyta</taxon>
        <taxon>Tracheophyta</taxon>
        <taxon>Spermatophyta</taxon>
        <taxon>Magnoliopsida</taxon>
        <taxon>eudicotyledons</taxon>
        <taxon>Gunneridae</taxon>
        <taxon>Pentapetalae</taxon>
        <taxon>rosids</taxon>
        <taxon>fabids</taxon>
        <taxon>Malpighiales</taxon>
        <taxon>Salicaceae</taxon>
        <taxon>Saliceae</taxon>
        <taxon>Populus</taxon>
    </lineage>
</organism>
<comment type="caution">
    <text evidence="1">The sequence shown here is derived from an EMBL/GenBank/DDBJ whole genome shotgun (WGS) entry which is preliminary data.</text>
</comment>
<protein>
    <submittedName>
        <fullName evidence="1">Uncharacterized protein</fullName>
    </submittedName>
</protein>
<dbReference type="EMBL" id="CM009303">
    <property type="protein sequence ID" value="KAI9382843.1"/>
    <property type="molecule type" value="Genomic_DNA"/>
</dbReference>
<evidence type="ECO:0000313" key="2">
    <source>
        <dbReference type="Proteomes" id="UP000006729"/>
    </source>
</evidence>
<gene>
    <name evidence="1" type="ORF">POPTR_014G188601v4</name>
</gene>
<reference evidence="1 2" key="1">
    <citation type="journal article" date="2006" name="Science">
        <title>The genome of black cottonwood, Populus trichocarpa (Torr. &amp; Gray).</title>
        <authorList>
            <person name="Tuskan G.A."/>
            <person name="Difazio S."/>
            <person name="Jansson S."/>
            <person name="Bohlmann J."/>
            <person name="Grigoriev I."/>
            <person name="Hellsten U."/>
            <person name="Putnam N."/>
            <person name="Ralph S."/>
            <person name="Rombauts S."/>
            <person name="Salamov A."/>
            <person name="Schein J."/>
            <person name="Sterck L."/>
            <person name="Aerts A."/>
            <person name="Bhalerao R.R."/>
            <person name="Bhalerao R.P."/>
            <person name="Blaudez D."/>
            <person name="Boerjan W."/>
            <person name="Brun A."/>
            <person name="Brunner A."/>
            <person name="Busov V."/>
            <person name="Campbell M."/>
            <person name="Carlson J."/>
            <person name="Chalot M."/>
            <person name="Chapman J."/>
            <person name="Chen G.L."/>
            <person name="Cooper D."/>
            <person name="Coutinho P.M."/>
            <person name="Couturier J."/>
            <person name="Covert S."/>
            <person name="Cronk Q."/>
            <person name="Cunningham R."/>
            <person name="Davis J."/>
            <person name="Degroeve S."/>
            <person name="Dejardin A."/>
            <person name="Depamphilis C."/>
            <person name="Detter J."/>
            <person name="Dirks B."/>
            <person name="Dubchak I."/>
            <person name="Duplessis S."/>
            <person name="Ehlting J."/>
            <person name="Ellis B."/>
            <person name="Gendler K."/>
            <person name="Goodstein D."/>
            <person name="Gribskov M."/>
            <person name="Grimwood J."/>
            <person name="Groover A."/>
            <person name="Gunter L."/>
            <person name="Hamberger B."/>
            <person name="Heinze B."/>
            <person name="Helariutta Y."/>
            <person name="Henrissat B."/>
            <person name="Holligan D."/>
            <person name="Holt R."/>
            <person name="Huang W."/>
            <person name="Islam-Faridi N."/>
            <person name="Jones S."/>
            <person name="Jones-Rhoades M."/>
            <person name="Jorgensen R."/>
            <person name="Joshi C."/>
            <person name="Kangasjarvi J."/>
            <person name="Karlsson J."/>
            <person name="Kelleher C."/>
            <person name="Kirkpatrick R."/>
            <person name="Kirst M."/>
            <person name="Kohler A."/>
            <person name="Kalluri U."/>
            <person name="Larimer F."/>
            <person name="Leebens-Mack J."/>
            <person name="Leple J.C."/>
            <person name="Locascio P."/>
            <person name="Lou Y."/>
            <person name="Lucas S."/>
            <person name="Martin F."/>
            <person name="Montanini B."/>
            <person name="Napoli C."/>
            <person name="Nelson D.R."/>
            <person name="Nelson C."/>
            <person name="Nieminen K."/>
            <person name="Nilsson O."/>
            <person name="Pereda V."/>
            <person name="Peter G."/>
            <person name="Philippe R."/>
            <person name="Pilate G."/>
            <person name="Poliakov A."/>
            <person name="Razumovskaya J."/>
            <person name="Richardson P."/>
            <person name="Rinaldi C."/>
            <person name="Ritland K."/>
            <person name="Rouze P."/>
            <person name="Ryaboy D."/>
            <person name="Schmutz J."/>
            <person name="Schrader J."/>
            <person name="Segerman B."/>
            <person name="Shin H."/>
            <person name="Siddiqui A."/>
            <person name="Sterky F."/>
            <person name="Terry A."/>
            <person name="Tsai C.J."/>
            <person name="Uberbacher E."/>
            <person name="Unneberg P."/>
            <person name="Vahala J."/>
            <person name="Wall K."/>
            <person name="Wessler S."/>
            <person name="Yang G."/>
            <person name="Yin T."/>
            <person name="Douglas C."/>
            <person name="Marra M."/>
            <person name="Sandberg G."/>
            <person name="Van de Peer Y."/>
            <person name="Rokhsar D."/>
        </authorList>
    </citation>
    <scope>NUCLEOTIDE SEQUENCE [LARGE SCALE GENOMIC DNA]</scope>
    <source>
        <strain evidence="2">cv. Nisqually</strain>
    </source>
</reference>
<proteinExistence type="predicted"/>
<name>A0ACC0S002_POPTR</name>
<sequence>MVSLVGARGYFPPPSFMKIYCWNVKVLNSPFKQHEVVSLMKKNKLDVCGLVETKLASSVVSFMHKLRLRNWRFLSNVTAINTACILVFWNPSTVKVELIDFTAQGFHVTISSMVNHRSLTATFVYGYNTVIARRALWEDLQNGTQTLP</sequence>
<keyword evidence="2" id="KW-1185">Reference proteome</keyword>